<dbReference type="PANTHER" id="PTHR30041:SF7">
    <property type="entry name" value="GLOBAL TRANSCRIPTIONAL REGULATOR SPX"/>
    <property type="match status" value="1"/>
</dbReference>
<evidence type="ECO:0000313" key="2">
    <source>
        <dbReference type="EMBL" id="OES44375.1"/>
    </source>
</evidence>
<accession>A0A1E7DMY6</accession>
<dbReference type="SUPFAM" id="SSF52833">
    <property type="entry name" value="Thioredoxin-like"/>
    <property type="match status" value="1"/>
</dbReference>
<dbReference type="RefSeq" id="WP_069938974.1">
    <property type="nucleotide sequence ID" value="NZ_MAMP01000022.1"/>
</dbReference>
<dbReference type="PROSITE" id="PS51354">
    <property type="entry name" value="GLUTAREDOXIN_2"/>
    <property type="match status" value="1"/>
</dbReference>
<comment type="similarity">
    <text evidence="1">Belongs to the ArsC family.</text>
</comment>
<gene>
    <name evidence="2" type="ORF">BA724_08820</name>
</gene>
<dbReference type="PANTHER" id="PTHR30041">
    <property type="entry name" value="ARSENATE REDUCTASE"/>
    <property type="match status" value="1"/>
</dbReference>
<reference evidence="2 3" key="1">
    <citation type="submission" date="2016-06" db="EMBL/GenBank/DDBJ databases">
        <title>Domibacillus iocasae genome sequencing.</title>
        <authorList>
            <person name="Verma A."/>
            <person name="Pal Y."/>
            <person name="Ojha A.K."/>
            <person name="Krishnamurthi S."/>
        </authorList>
    </citation>
    <scope>NUCLEOTIDE SEQUENCE [LARGE SCALE GENOMIC DNA]</scope>
    <source>
        <strain evidence="2 3">DSM 29979</strain>
    </source>
</reference>
<evidence type="ECO:0000313" key="3">
    <source>
        <dbReference type="Proteomes" id="UP000095658"/>
    </source>
</evidence>
<dbReference type="Gene3D" id="3.40.30.10">
    <property type="entry name" value="Glutaredoxin"/>
    <property type="match status" value="1"/>
</dbReference>
<comment type="caution">
    <text evidence="2">The sequence shown here is derived from an EMBL/GenBank/DDBJ whole genome shotgun (WGS) entry which is preliminary data.</text>
</comment>
<dbReference type="PROSITE" id="PS51353">
    <property type="entry name" value="ARSC"/>
    <property type="match status" value="1"/>
</dbReference>
<dbReference type="AlphaFoldDB" id="A0A1E7DMY6"/>
<dbReference type="EMBL" id="MAMP01000022">
    <property type="protein sequence ID" value="OES44375.1"/>
    <property type="molecule type" value="Genomic_DNA"/>
</dbReference>
<evidence type="ECO:0000256" key="1">
    <source>
        <dbReference type="PROSITE-ProRule" id="PRU01282"/>
    </source>
</evidence>
<dbReference type="InterPro" id="IPR006504">
    <property type="entry name" value="Tscrpt_reg_Spx/MgsR"/>
</dbReference>
<dbReference type="CDD" id="cd03032">
    <property type="entry name" value="ArsC_Spx"/>
    <property type="match status" value="1"/>
</dbReference>
<dbReference type="OrthoDB" id="9794155at2"/>
<organism evidence="2 3">
    <name type="scientific">Domibacillus iocasae</name>
    <dbReference type="NCBI Taxonomy" id="1714016"/>
    <lineage>
        <taxon>Bacteria</taxon>
        <taxon>Bacillati</taxon>
        <taxon>Bacillota</taxon>
        <taxon>Bacilli</taxon>
        <taxon>Bacillales</taxon>
        <taxon>Bacillaceae</taxon>
        <taxon>Domibacillus</taxon>
    </lineage>
</organism>
<sequence>MSAVTFFTYPSCTSCRKTKKWLSSHSVDVQERHLFRETPTKQELLKLLSMSSEGLDELLATRSSTFKSLNMDVDDMPLSAVIDLIIQEPKLLRRPILTDGETIVVGYNLEKLRSLTKKKQVMKYTG</sequence>
<proteinExistence type="inferred from homology"/>
<dbReference type="NCBIfam" id="TIGR01617">
    <property type="entry name" value="arsC_related"/>
    <property type="match status" value="1"/>
</dbReference>
<dbReference type="NCBIfam" id="NF002459">
    <property type="entry name" value="PRK01655.1"/>
    <property type="match status" value="1"/>
</dbReference>
<dbReference type="Proteomes" id="UP000095658">
    <property type="component" value="Unassembled WGS sequence"/>
</dbReference>
<name>A0A1E7DMY6_9BACI</name>
<dbReference type="STRING" id="1714016.BA724_08820"/>
<dbReference type="InterPro" id="IPR006660">
    <property type="entry name" value="Arsenate_reductase-like"/>
</dbReference>
<dbReference type="Pfam" id="PF03960">
    <property type="entry name" value="ArsC"/>
    <property type="match status" value="1"/>
</dbReference>
<keyword evidence="3" id="KW-1185">Reference proteome</keyword>
<dbReference type="InterPro" id="IPR036249">
    <property type="entry name" value="Thioredoxin-like_sf"/>
</dbReference>
<protein>
    <submittedName>
        <fullName evidence="2">Transcriptional regulator</fullName>
    </submittedName>
</protein>